<evidence type="ECO:0000313" key="3">
    <source>
        <dbReference type="Proteomes" id="UP000532194"/>
    </source>
</evidence>
<dbReference type="Proteomes" id="UP000532194">
    <property type="component" value="Unassembled WGS sequence"/>
</dbReference>
<gene>
    <name evidence="2" type="ORF">G1C95_1887</name>
</gene>
<evidence type="ECO:0000259" key="1">
    <source>
        <dbReference type="Pfam" id="PF09414"/>
    </source>
</evidence>
<dbReference type="Pfam" id="PF09414">
    <property type="entry name" value="RNA_ligase"/>
    <property type="match status" value="1"/>
</dbReference>
<reference evidence="2 3" key="1">
    <citation type="submission" date="2020-02" db="EMBL/GenBank/DDBJ databases">
        <title>Characterization of phylogenetic diversity of novel bifidobacterial species isolated in Czech ZOOs.</title>
        <authorList>
            <person name="Lugli G.A."/>
            <person name="Vera N.B."/>
            <person name="Ventura M."/>
        </authorList>
    </citation>
    <scope>NUCLEOTIDE SEQUENCE [LARGE SCALE GENOMIC DNA]</scope>
    <source>
        <strain evidence="2 3">DSM 109957</strain>
    </source>
</reference>
<keyword evidence="3" id="KW-1185">Reference proteome</keyword>
<dbReference type="InterPro" id="IPR021122">
    <property type="entry name" value="RNA_ligase_dom_REL/Rnl2"/>
</dbReference>
<dbReference type="GO" id="GO:0016874">
    <property type="term" value="F:ligase activity"/>
    <property type="evidence" value="ECO:0007669"/>
    <property type="project" value="UniProtKB-KW"/>
</dbReference>
<keyword evidence="2" id="KW-0436">Ligase</keyword>
<dbReference type="Pfam" id="PF21189">
    <property type="entry name" value="PHA02142"/>
    <property type="match status" value="1"/>
</dbReference>
<sequence length="353" mass="38936">MAERKMVSVQEIAGIYPVKDADRIEKAKVLGWIVVVGKDMGLKPGDHVAYFEVDCLLPADDPRYAAFQKRGVKTLIVEDPNTGKDVEVSGHVLRTVRLRGTYSQGLIMPLSELGIDPETPVGADVTREAGVYKYEELPPLRGGDMIGPFGSAYASKSDAPRLQNLTDVWSELVGLRATPTVKVDGTSTTIARDDNGIAHVYSRNWEIKPECTNMVVAQRDGLVDALEPGMAIQFELVGLGIQSNRLKLRRPTPFVFAVWRNHRKINRSDWPQACLNHAVPVLDAARWRLEGSVEDMVAKVDGLRGCVTDGVLDEGIVWHLDADQLLSSDVAGRLSANRCFKIINNKYLLKHGL</sequence>
<evidence type="ECO:0000313" key="2">
    <source>
        <dbReference type="EMBL" id="NMM94699.1"/>
    </source>
</evidence>
<organism evidence="2 3">
    <name type="scientific">Bifidobacterium oedipodis</name>
    <dbReference type="NCBI Taxonomy" id="2675322"/>
    <lineage>
        <taxon>Bacteria</taxon>
        <taxon>Bacillati</taxon>
        <taxon>Actinomycetota</taxon>
        <taxon>Actinomycetes</taxon>
        <taxon>Bifidobacteriales</taxon>
        <taxon>Bifidobacteriaceae</taxon>
        <taxon>Bifidobacterium</taxon>
    </lineage>
</organism>
<proteinExistence type="predicted"/>
<feature type="domain" description="RNA ligase" evidence="1">
    <location>
        <begin position="180"/>
        <end position="319"/>
    </location>
</feature>
<comment type="caution">
    <text evidence="2">The sequence shown here is derived from an EMBL/GenBank/DDBJ whole genome shotgun (WGS) entry which is preliminary data.</text>
</comment>
<dbReference type="RefSeq" id="WP_169172721.1">
    <property type="nucleotide sequence ID" value="NZ_JAAIII010000006.1"/>
</dbReference>
<dbReference type="AlphaFoldDB" id="A0A7Y0HUF3"/>
<accession>A0A7Y0HUF3</accession>
<name>A0A7Y0HUF3_9BIFI</name>
<dbReference type="EMBL" id="JAAIII010000006">
    <property type="protein sequence ID" value="NMM94699.1"/>
    <property type="molecule type" value="Genomic_DNA"/>
</dbReference>
<protein>
    <submittedName>
        <fullName evidence="2">2'-5' RNA ligase</fullName>
    </submittedName>
</protein>